<dbReference type="EMBL" id="SLXA01000011">
    <property type="protein sequence ID" value="TCO83941.1"/>
    <property type="molecule type" value="Genomic_DNA"/>
</dbReference>
<accession>A0A4R2LE47</accession>
<proteinExistence type="predicted"/>
<organism evidence="1 2">
    <name type="scientific">Frisingicoccus caecimuris</name>
    <dbReference type="NCBI Taxonomy" id="1796636"/>
    <lineage>
        <taxon>Bacteria</taxon>
        <taxon>Bacillati</taxon>
        <taxon>Bacillota</taxon>
        <taxon>Clostridia</taxon>
        <taxon>Lachnospirales</taxon>
        <taxon>Lachnospiraceae</taxon>
        <taxon>Frisingicoccus</taxon>
    </lineage>
</organism>
<keyword evidence="2" id="KW-1185">Reference proteome</keyword>
<gene>
    <name evidence="1" type="ORF">EV212_11193</name>
</gene>
<dbReference type="OrthoDB" id="1650869at2"/>
<protein>
    <submittedName>
        <fullName evidence="1">Uncharacterized protein</fullName>
    </submittedName>
</protein>
<dbReference type="Proteomes" id="UP000295711">
    <property type="component" value="Unassembled WGS sequence"/>
</dbReference>
<reference evidence="1 2" key="1">
    <citation type="submission" date="2019-03" db="EMBL/GenBank/DDBJ databases">
        <title>Genomic Encyclopedia of Type Strains, Phase IV (KMG-IV): sequencing the most valuable type-strain genomes for metagenomic binning, comparative biology and taxonomic classification.</title>
        <authorList>
            <person name="Goeker M."/>
        </authorList>
    </citation>
    <scope>NUCLEOTIDE SEQUENCE [LARGE SCALE GENOMIC DNA]</scope>
    <source>
        <strain evidence="1 2">DSM 28559</strain>
    </source>
</reference>
<sequence>MVERDYIMRLIREMVRAILKLFFNIDSESPTEELLAGEEEKQLLDILLAMVDVGDINHAENQLYEIVSGGDMEKLKMALLFYSYLNDKSDDFLTEHDFSRGEIKSGIKDMVSMYGLDSMADVFLSDM</sequence>
<evidence type="ECO:0000313" key="1">
    <source>
        <dbReference type="EMBL" id="TCO83941.1"/>
    </source>
</evidence>
<name>A0A4R2LE47_9FIRM</name>
<dbReference type="AlphaFoldDB" id="A0A4R2LE47"/>
<dbReference type="InterPro" id="IPR045507">
    <property type="entry name" value="DUF6483"/>
</dbReference>
<comment type="caution">
    <text evidence="1">The sequence shown here is derived from an EMBL/GenBank/DDBJ whole genome shotgun (WGS) entry which is preliminary data.</text>
</comment>
<evidence type="ECO:0000313" key="2">
    <source>
        <dbReference type="Proteomes" id="UP000295711"/>
    </source>
</evidence>
<dbReference type="RefSeq" id="WP_132092979.1">
    <property type="nucleotide sequence ID" value="NZ_JANKAQ010000012.1"/>
</dbReference>
<dbReference type="Pfam" id="PF20092">
    <property type="entry name" value="DUF6483"/>
    <property type="match status" value="1"/>
</dbReference>